<reference evidence="2" key="1">
    <citation type="journal article" date="2023" name="Mol. Phylogenet. Evol.">
        <title>Genome-scale phylogeny and comparative genomics of the fungal order Sordariales.</title>
        <authorList>
            <person name="Hensen N."/>
            <person name="Bonometti L."/>
            <person name="Westerberg I."/>
            <person name="Brannstrom I.O."/>
            <person name="Guillou S."/>
            <person name="Cros-Aarteil S."/>
            <person name="Calhoun S."/>
            <person name="Haridas S."/>
            <person name="Kuo A."/>
            <person name="Mondo S."/>
            <person name="Pangilinan J."/>
            <person name="Riley R."/>
            <person name="LaButti K."/>
            <person name="Andreopoulos B."/>
            <person name="Lipzen A."/>
            <person name="Chen C."/>
            <person name="Yan M."/>
            <person name="Daum C."/>
            <person name="Ng V."/>
            <person name="Clum A."/>
            <person name="Steindorff A."/>
            <person name="Ohm R.A."/>
            <person name="Martin F."/>
            <person name="Silar P."/>
            <person name="Natvig D.O."/>
            <person name="Lalanne C."/>
            <person name="Gautier V."/>
            <person name="Ament-Velasquez S.L."/>
            <person name="Kruys A."/>
            <person name="Hutchinson M.I."/>
            <person name="Powell A.J."/>
            <person name="Barry K."/>
            <person name="Miller A.N."/>
            <person name="Grigoriev I.V."/>
            <person name="Debuchy R."/>
            <person name="Gladieux P."/>
            <person name="Hiltunen Thoren M."/>
            <person name="Johannesson H."/>
        </authorList>
    </citation>
    <scope>NUCLEOTIDE SEQUENCE</scope>
    <source>
        <strain evidence="2">FGSC 1904</strain>
    </source>
</reference>
<keyword evidence="1" id="KW-1133">Transmembrane helix</keyword>
<feature type="transmembrane region" description="Helical" evidence="1">
    <location>
        <begin position="155"/>
        <end position="175"/>
    </location>
</feature>
<name>A0AAE0UD01_SORBR</name>
<comment type="caution">
    <text evidence="2">The sequence shown here is derived from an EMBL/GenBank/DDBJ whole genome shotgun (WGS) entry which is preliminary data.</text>
</comment>
<sequence>MVYEDNNPGASNARIPIVELASWVRVRVKYGMCVPYITVNDVGRFTVAVASDCLRDRDRRQLPSIYGPQTGVVATPFKPGDRLLVVPAEPEKMESSIKRKREQQDEGLLLGTDWSLSARFGISDAVAMLDMLCSFAQVFVRAVSLSALSKTSMCIGVVVVVVAVAVVATTTAAVVGDFTRWIAYRILNYDISIRNRILDFYRFFFGIRVIYP</sequence>
<dbReference type="AlphaFoldDB" id="A0AAE0UD01"/>
<evidence type="ECO:0000313" key="3">
    <source>
        <dbReference type="Proteomes" id="UP001281003"/>
    </source>
</evidence>
<organism evidence="2 3">
    <name type="scientific">Sordaria brevicollis</name>
    <dbReference type="NCBI Taxonomy" id="83679"/>
    <lineage>
        <taxon>Eukaryota</taxon>
        <taxon>Fungi</taxon>
        <taxon>Dikarya</taxon>
        <taxon>Ascomycota</taxon>
        <taxon>Pezizomycotina</taxon>
        <taxon>Sordariomycetes</taxon>
        <taxon>Sordariomycetidae</taxon>
        <taxon>Sordariales</taxon>
        <taxon>Sordariaceae</taxon>
        <taxon>Sordaria</taxon>
    </lineage>
</organism>
<gene>
    <name evidence="2" type="ORF">B0T20DRAFT_391247</name>
</gene>
<reference evidence="2" key="2">
    <citation type="submission" date="2023-07" db="EMBL/GenBank/DDBJ databases">
        <authorList>
            <consortium name="Lawrence Berkeley National Laboratory"/>
            <person name="Haridas S."/>
            <person name="Hensen N."/>
            <person name="Bonometti L."/>
            <person name="Westerberg I."/>
            <person name="Brannstrom I.O."/>
            <person name="Guillou S."/>
            <person name="Cros-Aarteil S."/>
            <person name="Calhoun S."/>
            <person name="Kuo A."/>
            <person name="Mondo S."/>
            <person name="Pangilinan J."/>
            <person name="Riley R."/>
            <person name="LaButti K."/>
            <person name="Andreopoulos B."/>
            <person name="Lipzen A."/>
            <person name="Chen C."/>
            <person name="Yanf M."/>
            <person name="Daum C."/>
            <person name="Ng V."/>
            <person name="Clum A."/>
            <person name="Steindorff A."/>
            <person name="Ohm R."/>
            <person name="Martin F."/>
            <person name="Silar P."/>
            <person name="Natvig D."/>
            <person name="Lalanne C."/>
            <person name="Gautier V."/>
            <person name="Ament-velasquez S.L."/>
            <person name="Kruys A."/>
            <person name="Hutchinson M.I."/>
            <person name="Powell A.J."/>
            <person name="Barry K."/>
            <person name="Miller A.N."/>
            <person name="Grigoriev I.V."/>
            <person name="Debuchy R."/>
            <person name="Gladieux P."/>
            <person name="Thoren M.H."/>
            <person name="Johannesson H."/>
        </authorList>
    </citation>
    <scope>NUCLEOTIDE SEQUENCE</scope>
    <source>
        <strain evidence="2">FGSC 1904</strain>
    </source>
</reference>
<protein>
    <submittedName>
        <fullName evidence="2">Uncharacterized protein</fullName>
    </submittedName>
</protein>
<keyword evidence="3" id="KW-1185">Reference proteome</keyword>
<keyword evidence="1" id="KW-0812">Transmembrane</keyword>
<dbReference type="Proteomes" id="UP001281003">
    <property type="component" value="Unassembled WGS sequence"/>
</dbReference>
<keyword evidence="1" id="KW-0472">Membrane</keyword>
<proteinExistence type="predicted"/>
<evidence type="ECO:0000256" key="1">
    <source>
        <dbReference type="SAM" id="Phobius"/>
    </source>
</evidence>
<accession>A0AAE0UD01</accession>
<evidence type="ECO:0000313" key="2">
    <source>
        <dbReference type="EMBL" id="KAK3399681.1"/>
    </source>
</evidence>
<dbReference type="EMBL" id="JAUTDP010000004">
    <property type="protein sequence ID" value="KAK3399681.1"/>
    <property type="molecule type" value="Genomic_DNA"/>
</dbReference>